<sequence>MSADKWSALLNDDWNKPVKSDNGIGDETPEIIFKDGNDAMSSFYKNISNSSKPKMKILKRTDINNTKNVTRDEESGSGSSADGKDVDNKSVTPDVERLDKIKAYNEARKKIFNDDDNNNNNNNTK</sequence>
<dbReference type="PROSITE" id="PS51673">
    <property type="entry name" value="SUZ"/>
    <property type="match status" value="1"/>
</dbReference>
<feature type="region of interest" description="Disordered" evidence="1">
    <location>
        <begin position="55"/>
        <end position="100"/>
    </location>
</feature>
<dbReference type="Pfam" id="PF12752">
    <property type="entry name" value="SUZ"/>
    <property type="match status" value="1"/>
</dbReference>
<feature type="domain" description="SUZ" evidence="2">
    <location>
        <begin position="27"/>
        <end position="116"/>
    </location>
</feature>
<evidence type="ECO:0000256" key="1">
    <source>
        <dbReference type="SAM" id="MobiDB-lite"/>
    </source>
</evidence>
<gene>
    <name evidence="3" type="ORF">PACTADRAFT_49099</name>
</gene>
<dbReference type="Proteomes" id="UP000094236">
    <property type="component" value="Unassembled WGS sequence"/>
</dbReference>
<keyword evidence="4" id="KW-1185">Reference proteome</keyword>
<dbReference type="EMBL" id="KV454012">
    <property type="protein sequence ID" value="ODV97378.1"/>
    <property type="molecule type" value="Genomic_DNA"/>
</dbReference>
<reference evidence="4" key="1">
    <citation type="submission" date="2016-05" db="EMBL/GenBank/DDBJ databases">
        <title>Comparative genomics of biotechnologically important yeasts.</title>
        <authorList>
            <consortium name="DOE Joint Genome Institute"/>
            <person name="Riley R."/>
            <person name="Haridas S."/>
            <person name="Wolfe K.H."/>
            <person name="Lopes M.R."/>
            <person name="Hittinger C.T."/>
            <person name="Goker M."/>
            <person name="Salamov A."/>
            <person name="Wisecaver J."/>
            <person name="Long T.M."/>
            <person name="Aerts A.L."/>
            <person name="Barry K."/>
            <person name="Choi C."/>
            <person name="Clum A."/>
            <person name="Coughlan A.Y."/>
            <person name="Deshpande S."/>
            <person name="Douglass A.P."/>
            <person name="Hanson S.J."/>
            <person name="Klenk H.-P."/>
            <person name="Labutti K."/>
            <person name="Lapidus A."/>
            <person name="Lindquist E."/>
            <person name="Lipzen A."/>
            <person name="Meier-Kolthoff J.P."/>
            <person name="Ohm R.A."/>
            <person name="Otillar R.P."/>
            <person name="Pangilinan J."/>
            <person name="Peng Y."/>
            <person name="Rokas A."/>
            <person name="Rosa C.A."/>
            <person name="Scheuner C."/>
            <person name="Sibirny A.A."/>
            <person name="Slot J.C."/>
            <person name="Stielow J.B."/>
            <person name="Sun H."/>
            <person name="Kurtzman C.P."/>
            <person name="Blackwell M."/>
            <person name="Grigoriev I.V."/>
            <person name="Jeffries T.W."/>
        </authorList>
    </citation>
    <scope>NUCLEOTIDE SEQUENCE [LARGE SCALE GENOMIC DNA]</scope>
    <source>
        <strain evidence="4">NRRL Y-2460</strain>
    </source>
</reference>
<organism evidence="3 4">
    <name type="scientific">Pachysolen tannophilus NRRL Y-2460</name>
    <dbReference type="NCBI Taxonomy" id="669874"/>
    <lineage>
        <taxon>Eukaryota</taxon>
        <taxon>Fungi</taxon>
        <taxon>Dikarya</taxon>
        <taxon>Ascomycota</taxon>
        <taxon>Saccharomycotina</taxon>
        <taxon>Pichiomycetes</taxon>
        <taxon>Pachysolenaceae</taxon>
        <taxon>Pachysolen</taxon>
    </lineage>
</organism>
<feature type="compositionally biased region" description="Basic and acidic residues" evidence="1">
    <location>
        <begin position="82"/>
        <end position="100"/>
    </location>
</feature>
<dbReference type="InterPro" id="IPR024771">
    <property type="entry name" value="SUZ"/>
</dbReference>
<evidence type="ECO:0000313" key="4">
    <source>
        <dbReference type="Proteomes" id="UP000094236"/>
    </source>
</evidence>
<protein>
    <recommendedName>
        <fullName evidence="2">SUZ domain-containing protein</fullName>
    </recommendedName>
</protein>
<name>A0A1E4U0C8_PACTA</name>
<proteinExistence type="predicted"/>
<evidence type="ECO:0000259" key="2">
    <source>
        <dbReference type="PROSITE" id="PS51673"/>
    </source>
</evidence>
<accession>A0A1E4U0C8</accession>
<dbReference type="AlphaFoldDB" id="A0A1E4U0C8"/>
<evidence type="ECO:0000313" key="3">
    <source>
        <dbReference type="EMBL" id="ODV97378.1"/>
    </source>
</evidence>